<dbReference type="STRING" id="5627.A0A1C7MNW0"/>
<keyword evidence="3" id="KW-1185">Reference proteome</keyword>
<feature type="region of interest" description="Disordered" evidence="1">
    <location>
        <begin position="333"/>
        <end position="362"/>
    </location>
</feature>
<comment type="caution">
    <text evidence="2">The sequence shown here is derived from an EMBL/GenBank/DDBJ whole genome shotgun (WGS) entry which is preliminary data.</text>
</comment>
<name>A0A1C7MNW0_GRIFR</name>
<evidence type="ECO:0000256" key="1">
    <source>
        <dbReference type="SAM" id="MobiDB-lite"/>
    </source>
</evidence>
<gene>
    <name evidence="2" type="ORF">A0H81_00401</name>
</gene>
<protein>
    <submittedName>
        <fullName evidence="2">Uncharacterized protein</fullName>
    </submittedName>
</protein>
<evidence type="ECO:0000313" key="3">
    <source>
        <dbReference type="Proteomes" id="UP000092993"/>
    </source>
</evidence>
<dbReference type="PANTHER" id="PTHR33096">
    <property type="entry name" value="CXC2 DOMAIN-CONTAINING PROTEIN"/>
    <property type="match status" value="1"/>
</dbReference>
<reference evidence="2 3" key="1">
    <citation type="submission" date="2016-03" db="EMBL/GenBank/DDBJ databases">
        <title>Whole genome sequencing of Grifola frondosa 9006-11.</title>
        <authorList>
            <person name="Min B."/>
            <person name="Park H."/>
            <person name="Kim J.-G."/>
            <person name="Cho H."/>
            <person name="Oh Y.-L."/>
            <person name="Kong W.-S."/>
            <person name="Choi I.-G."/>
        </authorList>
    </citation>
    <scope>NUCLEOTIDE SEQUENCE [LARGE SCALE GENOMIC DNA]</scope>
    <source>
        <strain evidence="2 3">9006-11</strain>
    </source>
</reference>
<dbReference type="InterPro" id="IPR040521">
    <property type="entry name" value="KDZ"/>
</dbReference>
<dbReference type="Proteomes" id="UP000092993">
    <property type="component" value="Unassembled WGS sequence"/>
</dbReference>
<dbReference type="OrthoDB" id="3265112at2759"/>
<dbReference type="PANTHER" id="PTHR33096:SF1">
    <property type="entry name" value="CXC1-LIKE CYSTEINE CLUSTER ASSOCIATED WITH KDZ TRANSPOSASES DOMAIN-CONTAINING PROTEIN"/>
    <property type="match status" value="1"/>
</dbReference>
<dbReference type="OMA" id="HIVDECK"/>
<sequence length="362" mass="41461">MASALRTLYDRRGFPVLNSKGEPIRDAFRRGLGYAIQCGGDIHVAADAMFSQRHNVSAGECLTFYDPEYFISKEQVDRVGKRIEAARKKPPKQTYKPRAPDAAVDECEKVHEAADEKKEKTSGEKYDDRGLMALLCRHDIVLFYANVDTPGEQQNTQRSIDKYDILPEHIANRLVWATSIMHAYGHQWSCQLAYNPRLREGFGLTDGEGCERHWSRNHYLIGVTRTSARSRRIWILDRHAKVVNQELRSDLGIWIRKRLKTSIKANEILSTCGISVDVLQQEWASQRAAQLSVRAHAPARLKKELDLVLNLQGDLDVVDKALETHARLSLKVQPQKKPSTLSRAWSEHMQDSQTRLRRYTHH</sequence>
<accession>A0A1C7MNW0</accession>
<dbReference type="AlphaFoldDB" id="A0A1C7MNW0"/>
<proteinExistence type="predicted"/>
<dbReference type="EMBL" id="LUGG01000001">
    <property type="protein sequence ID" value="OBZ78542.1"/>
    <property type="molecule type" value="Genomic_DNA"/>
</dbReference>
<organism evidence="2 3">
    <name type="scientific">Grifola frondosa</name>
    <name type="common">Maitake</name>
    <name type="synonym">Polyporus frondosus</name>
    <dbReference type="NCBI Taxonomy" id="5627"/>
    <lineage>
        <taxon>Eukaryota</taxon>
        <taxon>Fungi</taxon>
        <taxon>Dikarya</taxon>
        <taxon>Basidiomycota</taxon>
        <taxon>Agaricomycotina</taxon>
        <taxon>Agaricomycetes</taxon>
        <taxon>Polyporales</taxon>
        <taxon>Grifolaceae</taxon>
        <taxon>Grifola</taxon>
    </lineage>
</organism>
<dbReference type="Pfam" id="PF18758">
    <property type="entry name" value="KDZ"/>
    <property type="match status" value="2"/>
</dbReference>
<evidence type="ECO:0000313" key="2">
    <source>
        <dbReference type="EMBL" id="OBZ78542.1"/>
    </source>
</evidence>